<organism evidence="1 2">
    <name type="scientific">Candidatus Filomicrobium marinum</name>
    <dbReference type="NCBI Taxonomy" id="1608628"/>
    <lineage>
        <taxon>Bacteria</taxon>
        <taxon>Pseudomonadati</taxon>
        <taxon>Pseudomonadota</taxon>
        <taxon>Alphaproteobacteria</taxon>
        <taxon>Hyphomicrobiales</taxon>
        <taxon>Hyphomicrobiaceae</taxon>
        <taxon>Filomicrobium</taxon>
    </lineage>
</organism>
<keyword evidence="2" id="KW-1185">Reference proteome</keyword>
<dbReference type="AlphaFoldDB" id="A0A0D6JCS4"/>
<name>A0A0D6JCS4_9HYPH</name>
<protein>
    <submittedName>
        <fullName evidence="1">Uncharacterized protein</fullName>
    </submittedName>
</protein>
<sequence length="107" mass="11484">MLFGNSLGDFGPIDGMNGVKQRDGFLGFIGLQRSNQMQGYIWELVTQGWPFAGGFLDPIFAEVALAGVQNGQDFVWAEGFGDDDQLDVSRGATDVFRGGGDLIFDGA</sequence>
<proteinExistence type="predicted"/>
<accession>A0A0D6JCS4</accession>
<dbReference type="KEGG" id="fil:BN1229_v1_0931"/>
<evidence type="ECO:0000313" key="1">
    <source>
        <dbReference type="EMBL" id="CPR16724.1"/>
    </source>
</evidence>
<dbReference type="Proteomes" id="UP000033187">
    <property type="component" value="Chromosome 1"/>
</dbReference>
<gene>
    <name evidence="1" type="ORF">YBN1229_v1_0935</name>
</gene>
<reference evidence="2" key="1">
    <citation type="submission" date="2015-02" db="EMBL/GenBank/DDBJ databases">
        <authorList>
            <person name="Chooi Y.-H."/>
        </authorList>
    </citation>
    <scope>NUCLEOTIDE SEQUENCE [LARGE SCALE GENOMIC DNA]</scope>
    <source>
        <strain evidence="2">strain Y</strain>
    </source>
</reference>
<dbReference type="KEGG" id="fiy:BN1229_v1_0935"/>
<dbReference type="EMBL" id="LN829119">
    <property type="protein sequence ID" value="CPR16724.1"/>
    <property type="molecule type" value="Genomic_DNA"/>
</dbReference>
<evidence type="ECO:0000313" key="2">
    <source>
        <dbReference type="Proteomes" id="UP000033187"/>
    </source>
</evidence>